<dbReference type="GO" id="GO:0006355">
    <property type="term" value="P:regulation of DNA-templated transcription"/>
    <property type="evidence" value="ECO:0007669"/>
    <property type="project" value="InterPro"/>
</dbReference>
<evidence type="ECO:0000259" key="1">
    <source>
        <dbReference type="PROSITE" id="PS50043"/>
    </source>
</evidence>
<dbReference type="PROSITE" id="PS50043">
    <property type="entry name" value="HTH_LUXR_2"/>
    <property type="match status" value="1"/>
</dbReference>
<dbReference type="SMART" id="SM00421">
    <property type="entry name" value="HTH_LUXR"/>
    <property type="match status" value="1"/>
</dbReference>
<dbReference type="AlphaFoldDB" id="A0A7T4A2G6"/>
<sequence length="150" mass="16779">MHRRGRETAALADVDNALDYCIVAGSVLPLALLPSDIREAFVRATAASRQWDLIAATFELVPVTGEELRARLLALPQTFFEAQVENRLLDSQELDLLFRLEKATPLARIAADLSLAEGTVKNRLSAIYRKLGVRNRRDAVEYGYRNGYFS</sequence>
<dbReference type="GO" id="GO:0003677">
    <property type="term" value="F:DNA binding"/>
    <property type="evidence" value="ECO:0007669"/>
    <property type="project" value="InterPro"/>
</dbReference>
<gene>
    <name evidence="2" type="ORF">I6H47_08430</name>
</gene>
<evidence type="ECO:0000313" key="3">
    <source>
        <dbReference type="Proteomes" id="UP000595374"/>
    </source>
</evidence>
<evidence type="ECO:0000313" key="2">
    <source>
        <dbReference type="EMBL" id="QQB16066.1"/>
    </source>
</evidence>
<dbReference type="Pfam" id="PF00196">
    <property type="entry name" value="GerE"/>
    <property type="match status" value="1"/>
</dbReference>
<accession>A0A7T4A2G6</accession>
<proteinExistence type="predicted"/>
<dbReference type="InterPro" id="IPR016032">
    <property type="entry name" value="Sig_transdc_resp-reg_C-effctor"/>
</dbReference>
<dbReference type="EMBL" id="CP065989">
    <property type="protein sequence ID" value="QQB16066.1"/>
    <property type="molecule type" value="Genomic_DNA"/>
</dbReference>
<dbReference type="InterPro" id="IPR036388">
    <property type="entry name" value="WH-like_DNA-bd_sf"/>
</dbReference>
<dbReference type="InterPro" id="IPR000792">
    <property type="entry name" value="Tscrpt_reg_LuxR_C"/>
</dbReference>
<protein>
    <submittedName>
        <fullName evidence="2">Response regulator transcription factor</fullName>
    </submittedName>
</protein>
<name>A0A7T4A2G6_9MICO</name>
<dbReference type="SUPFAM" id="SSF46894">
    <property type="entry name" value="C-terminal effector domain of the bipartite response regulators"/>
    <property type="match status" value="1"/>
</dbReference>
<feature type="domain" description="HTH luxR-type" evidence="1">
    <location>
        <begin position="82"/>
        <end position="147"/>
    </location>
</feature>
<reference evidence="2 3" key="1">
    <citation type="submission" date="2020-12" db="EMBL/GenBank/DDBJ databases">
        <title>FDA dAtabase for Regulatory Grade micrObial Sequences (FDA-ARGOS): Supporting development and validation of Infectious Disease Dx tests.</title>
        <authorList>
            <person name="Sproer C."/>
            <person name="Gronow S."/>
            <person name="Severitt S."/>
            <person name="Schroder I."/>
            <person name="Tallon L."/>
            <person name="Sadzewicz L."/>
            <person name="Zhao X."/>
            <person name="Boylan J."/>
            <person name="Ott S."/>
            <person name="Bowen H."/>
            <person name="Vavikolanu K."/>
            <person name="Mehta A."/>
            <person name="Aluvathingal J."/>
            <person name="Nadendla S."/>
            <person name="Lowell S."/>
            <person name="Myers T."/>
            <person name="Yan Y."/>
            <person name="Sichtig H."/>
        </authorList>
    </citation>
    <scope>NUCLEOTIDE SEQUENCE [LARGE SCALE GENOMIC DNA]</scope>
    <source>
        <strain evidence="2 3">FDAARGOS_990</strain>
    </source>
</reference>
<organism evidence="2 3">
    <name type="scientific">Brevibacterium casei</name>
    <dbReference type="NCBI Taxonomy" id="33889"/>
    <lineage>
        <taxon>Bacteria</taxon>
        <taxon>Bacillati</taxon>
        <taxon>Actinomycetota</taxon>
        <taxon>Actinomycetes</taxon>
        <taxon>Micrococcales</taxon>
        <taxon>Brevibacteriaceae</taxon>
        <taxon>Brevibacterium</taxon>
    </lineage>
</organism>
<dbReference type="Gene3D" id="1.10.10.10">
    <property type="entry name" value="Winged helix-like DNA-binding domain superfamily/Winged helix DNA-binding domain"/>
    <property type="match status" value="1"/>
</dbReference>
<dbReference type="Proteomes" id="UP000595374">
    <property type="component" value="Chromosome"/>
</dbReference>